<comment type="caution">
    <text evidence="2">The sequence shown here is derived from an EMBL/GenBank/DDBJ whole genome shotgun (WGS) entry which is preliminary data.</text>
</comment>
<reference evidence="2" key="1">
    <citation type="submission" date="2022-10" db="EMBL/GenBank/DDBJ databases">
        <title>The WGS of Solirubrobacter sp. CPCC 204708.</title>
        <authorList>
            <person name="Jiang Z."/>
        </authorList>
    </citation>
    <scope>NUCLEOTIDE SEQUENCE</scope>
    <source>
        <strain evidence="2">CPCC 204708</strain>
    </source>
</reference>
<organism evidence="2 3">
    <name type="scientific">Solirubrobacter deserti</name>
    <dbReference type="NCBI Taxonomy" id="2282478"/>
    <lineage>
        <taxon>Bacteria</taxon>
        <taxon>Bacillati</taxon>
        <taxon>Actinomycetota</taxon>
        <taxon>Thermoleophilia</taxon>
        <taxon>Solirubrobacterales</taxon>
        <taxon>Solirubrobacteraceae</taxon>
        <taxon>Solirubrobacter</taxon>
    </lineage>
</organism>
<evidence type="ECO:0000313" key="3">
    <source>
        <dbReference type="Proteomes" id="UP001147700"/>
    </source>
</evidence>
<dbReference type="RefSeq" id="WP_202953284.1">
    <property type="nucleotide sequence ID" value="NZ_JAPCID010000038.1"/>
</dbReference>
<keyword evidence="1" id="KW-0472">Membrane</keyword>
<keyword evidence="1" id="KW-1133">Transmembrane helix</keyword>
<gene>
    <name evidence="2" type="ORF">OJ962_23055</name>
</gene>
<accession>A0ABT4RPA8</accession>
<keyword evidence="3" id="KW-1185">Reference proteome</keyword>
<dbReference type="Proteomes" id="UP001147700">
    <property type="component" value="Unassembled WGS sequence"/>
</dbReference>
<feature type="transmembrane region" description="Helical" evidence="1">
    <location>
        <begin position="48"/>
        <end position="74"/>
    </location>
</feature>
<evidence type="ECO:0000313" key="2">
    <source>
        <dbReference type="EMBL" id="MDA0140396.1"/>
    </source>
</evidence>
<protein>
    <submittedName>
        <fullName evidence="2">Uncharacterized protein</fullName>
    </submittedName>
</protein>
<feature type="transmembrane region" description="Helical" evidence="1">
    <location>
        <begin position="21"/>
        <end position="42"/>
    </location>
</feature>
<evidence type="ECO:0000256" key="1">
    <source>
        <dbReference type="SAM" id="Phobius"/>
    </source>
</evidence>
<dbReference type="EMBL" id="JAPCID010000038">
    <property type="protein sequence ID" value="MDA0140396.1"/>
    <property type="molecule type" value="Genomic_DNA"/>
</dbReference>
<name>A0ABT4RPA8_9ACTN</name>
<proteinExistence type="predicted"/>
<sequence>MSPTQSKAPTVGAELGEIMPLLCSVAIYGPPILFFVVPWLLVGVMLSAAFVLALGTVAAFAAVTALAAGLVTMLRRASA</sequence>
<keyword evidence="1" id="KW-0812">Transmembrane</keyword>